<accession>A0A0D9X0D4</accession>
<evidence type="ECO:0000256" key="1">
    <source>
        <dbReference type="SAM" id="MobiDB-lite"/>
    </source>
</evidence>
<dbReference type="EnsemblPlants" id="LPERR07G16180.4">
    <property type="protein sequence ID" value="LPERR07G16180.4"/>
    <property type="gene ID" value="LPERR07G16180"/>
</dbReference>
<organism evidence="2 3">
    <name type="scientific">Leersia perrieri</name>
    <dbReference type="NCBI Taxonomy" id="77586"/>
    <lineage>
        <taxon>Eukaryota</taxon>
        <taxon>Viridiplantae</taxon>
        <taxon>Streptophyta</taxon>
        <taxon>Embryophyta</taxon>
        <taxon>Tracheophyta</taxon>
        <taxon>Spermatophyta</taxon>
        <taxon>Magnoliopsida</taxon>
        <taxon>Liliopsida</taxon>
        <taxon>Poales</taxon>
        <taxon>Poaceae</taxon>
        <taxon>BOP clade</taxon>
        <taxon>Oryzoideae</taxon>
        <taxon>Oryzeae</taxon>
        <taxon>Oryzinae</taxon>
        <taxon>Leersia</taxon>
    </lineage>
</organism>
<feature type="region of interest" description="Disordered" evidence="1">
    <location>
        <begin position="1"/>
        <end position="23"/>
    </location>
</feature>
<reference evidence="2" key="3">
    <citation type="submission" date="2015-04" db="UniProtKB">
        <authorList>
            <consortium name="EnsemblPlants"/>
        </authorList>
    </citation>
    <scope>IDENTIFICATION</scope>
</reference>
<proteinExistence type="predicted"/>
<dbReference type="HOGENOM" id="CLU_2281511_0_0_1"/>
<sequence>MEAAHRRRAGDRSGDGGSSASIPKHLANQNQVLKWLQDFSDKVEERAKGAATELNGLLDEAGALDLDMKTAMISFDNLTRQSADCCKCDFNCRKFQMKIVCI</sequence>
<name>A0A0D9X0D4_9ORYZ</name>
<keyword evidence="3" id="KW-1185">Reference proteome</keyword>
<dbReference type="Proteomes" id="UP000032180">
    <property type="component" value="Chromosome 7"/>
</dbReference>
<reference evidence="3" key="2">
    <citation type="submission" date="2013-12" db="EMBL/GenBank/DDBJ databases">
        <authorList>
            <person name="Yu Y."/>
            <person name="Lee S."/>
            <person name="de Baynast K."/>
            <person name="Wissotski M."/>
            <person name="Liu L."/>
            <person name="Talag J."/>
            <person name="Goicoechea J."/>
            <person name="Angelova A."/>
            <person name="Jetty R."/>
            <person name="Kudrna D."/>
            <person name="Golser W."/>
            <person name="Rivera L."/>
            <person name="Zhang J."/>
            <person name="Wing R."/>
        </authorList>
    </citation>
    <scope>NUCLEOTIDE SEQUENCE</scope>
</reference>
<reference evidence="2 3" key="1">
    <citation type="submission" date="2012-08" db="EMBL/GenBank/DDBJ databases">
        <title>Oryza genome evolution.</title>
        <authorList>
            <person name="Wing R.A."/>
        </authorList>
    </citation>
    <scope>NUCLEOTIDE SEQUENCE</scope>
</reference>
<protein>
    <submittedName>
        <fullName evidence="2">Uncharacterized protein</fullName>
    </submittedName>
</protein>
<evidence type="ECO:0000313" key="2">
    <source>
        <dbReference type="EnsemblPlants" id="LPERR07G16180.4"/>
    </source>
</evidence>
<dbReference type="Gramene" id="LPERR07G16180.4">
    <property type="protein sequence ID" value="LPERR07G16180.4"/>
    <property type="gene ID" value="LPERR07G16180"/>
</dbReference>
<dbReference type="AlphaFoldDB" id="A0A0D9X0D4"/>
<evidence type="ECO:0000313" key="3">
    <source>
        <dbReference type="Proteomes" id="UP000032180"/>
    </source>
</evidence>